<dbReference type="KEGG" id="cvr:CHLNCDRAFT_57218"/>
<dbReference type="InParanoid" id="E1Z8Y1"/>
<dbReference type="EMBL" id="GL433839">
    <property type="protein sequence ID" value="EFN57683.1"/>
    <property type="molecule type" value="Genomic_DNA"/>
</dbReference>
<dbReference type="eggNOG" id="ENOG502T24G">
    <property type="taxonomic scope" value="Eukaryota"/>
</dbReference>
<keyword evidence="3" id="KW-1185">Reference proteome</keyword>
<sequence length="345" mass="37965">MFGWKRQRKDEETAAAAAAACPPLGTSPAAVVSAAPASAASSVCSDLDDALAVGTPSSSGPCLLSASSIELATTGRQALEHGSVRSKAAYFEALCHANTTMHIQCSSEDGAQQCGRPSREPRISRQLQHGAFPDADMAHADSDEEAAGEWQDFSEVHLLLRMPRSHAAREQPTPSSSSKYGSIAEMEDLIERLQEALELKEGQHKAAVDAFRRRSAECENLQTVVRELSESRSKAACQRAVLAEKYGELQSEYHRMLRIADLSRTVSKENLATTSRTRSELRRVQSELHATKNHALSLNEKHKKVRVENALLKEKVGLLERCDFAETQESECKKHFTRYRLAETY</sequence>
<reference evidence="2 3" key="1">
    <citation type="journal article" date="2010" name="Plant Cell">
        <title>The Chlorella variabilis NC64A genome reveals adaptation to photosymbiosis, coevolution with viruses, and cryptic sex.</title>
        <authorList>
            <person name="Blanc G."/>
            <person name="Duncan G."/>
            <person name="Agarkova I."/>
            <person name="Borodovsky M."/>
            <person name="Gurnon J."/>
            <person name="Kuo A."/>
            <person name="Lindquist E."/>
            <person name="Lucas S."/>
            <person name="Pangilinan J."/>
            <person name="Polle J."/>
            <person name="Salamov A."/>
            <person name="Terry A."/>
            <person name="Yamada T."/>
            <person name="Dunigan D.D."/>
            <person name="Grigoriev I.V."/>
            <person name="Claverie J.M."/>
            <person name="Van Etten J.L."/>
        </authorList>
    </citation>
    <scope>NUCLEOTIDE SEQUENCE [LARGE SCALE GENOMIC DNA]</scope>
    <source>
        <strain evidence="2 3">NC64A</strain>
    </source>
</reference>
<keyword evidence="1" id="KW-0175">Coiled coil</keyword>
<dbReference type="AlphaFoldDB" id="E1Z8Y1"/>
<dbReference type="GeneID" id="17357185"/>
<evidence type="ECO:0000256" key="1">
    <source>
        <dbReference type="SAM" id="Coils"/>
    </source>
</evidence>
<dbReference type="RefSeq" id="XP_005849785.1">
    <property type="nucleotide sequence ID" value="XM_005849723.1"/>
</dbReference>
<organism evidence="3">
    <name type="scientific">Chlorella variabilis</name>
    <name type="common">Green alga</name>
    <dbReference type="NCBI Taxonomy" id="554065"/>
    <lineage>
        <taxon>Eukaryota</taxon>
        <taxon>Viridiplantae</taxon>
        <taxon>Chlorophyta</taxon>
        <taxon>core chlorophytes</taxon>
        <taxon>Trebouxiophyceae</taxon>
        <taxon>Chlorellales</taxon>
        <taxon>Chlorellaceae</taxon>
        <taxon>Chlorella clade</taxon>
        <taxon>Chlorella</taxon>
    </lineage>
</organism>
<name>E1Z8Y1_CHLVA</name>
<evidence type="ECO:0000313" key="3">
    <source>
        <dbReference type="Proteomes" id="UP000008141"/>
    </source>
</evidence>
<dbReference type="Proteomes" id="UP000008141">
    <property type="component" value="Unassembled WGS sequence"/>
</dbReference>
<feature type="coiled-coil region" evidence="1">
    <location>
        <begin position="183"/>
        <end position="210"/>
    </location>
</feature>
<evidence type="ECO:0000313" key="2">
    <source>
        <dbReference type="EMBL" id="EFN57683.1"/>
    </source>
</evidence>
<accession>E1Z8Y1</accession>
<gene>
    <name evidence="2" type="ORF">CHLNCDRAFT_57218</name>
</gene>
<dbReference type="OrthoDB" id="515333at2759"/>
<protein>
    <submittedName>
        <fullName evidence="2">Expressed protein</fullName>
    </submittedName>
</protein>
<proteinExistence type="predicted"/>